<evidence type="ECO:0000313" key="2">
    <source>
        <dbReference type="EMBL" id="QHI36431.1"/>
    </source>
</evidence>
<dbReference type="InterPro" id="IPR029030">
    <property type="entry name" value="Caspase-like_dom_sf"/>
</dbReference>
<sequence length="318" mass="35191">MAKKALIVGIDYYQKYKNLSGAVNDAEAVASTLKRNGDRTKNFGIKLLTSSSEDDKLSSNTLRKHIKELFESKKETVLFYFAGHGHVENSGGFILASNNQKGHEGVSLNDVLIFANQSKATNKIIILDCCHSGITGSLRDFDDKALLAEGMTILTASSEEQYATEIDGSGVFTTLLVDALNGGAANLVGQITPGSVYAHIDQSLGEWDQRPIFKTNVQYFISLKNVKPTISLKNLKRIVKLFKTKTAEFQLDPSYEHTSKSMIPKHSKKFHVLQRYNRVNLVVPVNAIHMYDAAMESKSCKLTALGQHYWNLVNKGSI</sequence>
<dbReference type="OrthoDB" id="9812126at2"/>
<dbReference type="GO" id="GO:0006508">
    <property type="term" value="P:proteolysis"/>
    <property type="evidence" value="ECO:0007669"/>
    <property type="project" value="InterPro"/>
</dbReference>
<dbReference type="KEGG" id="kan:IMCC3317_17940"/>
<dbReference type="SUPFAM" id="SSF52129">
    <property type="entry name" value="Caspase-like"/>
    <property type="match status" value="1"/>
</dbReference>
<dbReference type="Pfam" id="PF00656">
    <property type="entry name" value="Peptidase_C14"/>
    <property type="match status" value="1"/>
</dbReference>
<protein>
    <recommendedName>
        <fullName evidence="1">Peptidase C14 caspase domain-containing protein</fullName>
    </recommendedName>
</protein>
<accession>A0A7L4ZIV5</accession>
<evidence type="ECO:0000313" key="3">
    <source>
        <dbReference type="Proteomes" id="UP000464657"/>
    </source>
</evidence>
<dbReference type="InterPro" id="IPR052039">
    <property type="entry name" value="Caspase-related_regulators"/>
</dbReference>
<dbReference type="RefSeq" id="WP_160129137.1">
    <property type="nucleotide sequence ID" value="NZ_CP019288.1"/>
</dbReference>
<feature type="domain" description="Peptidase C14 caspase" evidence="1">
    <location>
        <begin position="3"/>
        <end position="204"/>
    </location>
</feature>
<keyword evidence="3" id="KW-1185">Reference proteome</keyword>
<dbReference type="EMBL" id="CP019288">
    <property type="protein sequence ID" value="QHI36431.1"/>
    <property type="molecule type" value="Genomic_DNA"/>
</dbReference>
<dbReference type="PANTHER" id="PTHR22576">
    <property type="entry name" value="MUCOSA ASSOCIATED LYMPHOID TISSUE LYMPHOMA TRANSLOCATION PROTEIN 1/PARACASPASE"/>
    <property type="match status" value="1"/>
</dbReference>
<gene>
    <name evidence="2" type="ORF">IMCC3317_17940</name>
</gene>
<name>A0A7L4ZIV5_9FLAO</name>
<dbReference type="Proteomes" id="UP000464657">
    <property type="component" value="Chromosome"/>
</dbReference>
<evidence type="ECO:0000259" key="1">
    <source>
        <dbReference type="Pfam" id="PF00656"/>
    </source>
</evidence>
<dbReference type="InterPro" id="IPR011600">
    <property type="entry name" value="Pept_C14_caspase"/>
</dbReference>
<dbReference type="PANTHER" id="PTHR22576:SF37">
    <property type="entry name" value="MUCOSA-ASSOCIATED LYMPHOID TISSUE LYMPHOMA TRANSLOCATION PROTEIN 1"/>
    <property type="match status" value="1"/>
</dbReference>
<proteinExistence type="predicted"/>
<reference evidence="2 3" key="1">
    <citation type="journal article" date="2013" name="Int. J. Syst. Evol. Microbiol.">
        <title>Kordia antarctica sp. nov., isolated from Antarctic seawater.</title>
        <authorList>
            <person name="Baek K."/>
            <person name="Choi A."/>
            <person name="Kang I."/>
            <person name="Lee K."/>
            <person name="Cho J.C."/>
        </authorList>
    </citation>
    <scope>NUCLEOTIDE SEQUENCE [LARGE SCALE GENOMIC DNA]</scope>
    <source>
        <strain evidence="2 3">IMCC3317</strain>
    </source>
</reference>
<dbReference type="GO" id="GO:0004197">
    <property type="term" value="F:cysteine-type endopeptidase activity"/>
    <property type="evidence" value="ECO:0007669"/>
    <property type="project" value="InterPro"/>
</dbReference>
<dbReference type="Gene3D" id="3.40.50.1460">
    <property type="match status" value="1"/>
</dbReference>
<dbReference type="AlphaFoldDB" id="A0A7L4ZIV5"/>
<organism evidence="2 3">
    <name type="scientific">Kordia antarctica</name>
    <dbReference type="NCBI Taxonomy" id="1218801"/>
    <lineage>
        <taxon>Bacteria</taxon>
        <taxon>Pseudomonadati</taxon>
        <taxon>Bacteroidota</taxon>
        <taxon>Flavobacteriia</taxon>
        <taxon>Flavobacteriales</taxon>
        <taxon>Flavobacteriaceae</taxon>
        <taxon>Kordia</taxon>
    </lineage>
</organism>